<evidence type="ECO:0000313" key="2">
    <source>
        <dbReference type="Proteomes" id="UP000320717"/>
    </source>
</evidence>
<accession>A0ABX5Y4W5</accession>
<protein>
    <submittedName>
        <fullName evidence="1">Uncharacterized protein</fullName>
    </submittedName>
</protein>
<reference evidence="1 2" key="1">
    <citation type="submission" date="2019-07" db="EMBL/GenBank/DDBJ databases">
        <title>Complete Genome Sequence of drought tolerant Plant Growth-Promoting Rhizobacterium Glutamicibacter halophytocola DR408.</title>
        <authorList>
            <person name="Nishu S.D."/>
            <person name="Lee T.K."/>
        </authorList>
    </citation>
    <scope>NUCLEOTIDE SEQUENCE [LARGE SCALE GENOMIC DNA]</scope>
    <source>
        <strain evidence="1 2">DR408</strain>
    </source>
</reference>
<dbReference type="EMBL" id="CP042260">
    <property type="protein sequence ID" value="QDY65147.1"/>
    <property type="molecule type" value="Genomic_DNA"/>
</dbReference>
<sequence>MKEFTDKELQQRINEFLQSSGTADELGPITAEVDGPVLVVRYTGTGERTGKFKSLVKIPSKIGDDIWNE</sequence>
<dbReference type="RefSeq" id="WP_146275036.1">
    <property type="nucleotide sequence ID" value="NZ_CP042260.1"/>
</dbReference>
<gene>
    <name evidence="1" type="ORF">FQA45_01840</name>
</gene>
<keyword evidence="2" id="KW-1185">Reference proteome</keyword>
<dbReference type="Proteomes" id="UP000320717">
    <property type="component" value="Chromosome"/>
</dbReference>
<proteinExistence type="predicted"/>
<name>A0ABX5Y4W5_9MICC</name>
<organism evidence="1 2">
    <name type="scientific">Glutamicibacter halophytocola</name>
    <dbReference type="NCBI Taxonomy" id="1933880"/>
    <lineage>
        <taxon>Bacteria</taxon>
        <taxon>Bacillati</taxon>
        <taxon>Actinomycetota</taxon>
        <taxon>Actinomycetes</taxon>
        <taxon>Micrococcales</taxon>
        <taxon>Micrococcaceae</taxon>
        <taxon>Glutamicibacter</taxon>
    </lineage>
</organism>
<evidence type="ECO:0000313" key="1">
    <source>
        <dbReference type="EMBL" id="QDY65147.1"/>
    </source>
</evidence>